<name>A0A453MKB6_AEGTS</name>
<keyword evidence="1 2" id="KW-0694">RNA-binding</keyword>
<evidence type="ECO:0000256" key="2">
    <source>
        <dbReference type="PROSITE-ProRule" id="PRU00332"/>
    </source>
</evidence>
<reference evidence="4" key="3">
    <citation type="journal article" date="2017" name="Nature">
        <title>Genome sequence of the progenitor of the wheat D genome Aegilops tauschii.</title>
        <authorList>
            <person name="Luo M.C."/>
            <person name="Gu Y.Q."/>
            <person name="Puiu D."/>
            <person name="Wang H."/>
            <person name="Twardziok S.O."/>
            <person name="Deal K.R."/>
            <person name="Huo N."/>
            <person name="Zhu T."/>
            <person name="Wang L."/>
            <person name="Wang Y."/>
            <person name="McGuire P.E."/>
            <person name="Liu S."/>
            <person name="Long H."/>
            <person name="Ramasamy R.K."/>
            <person name="Rodriguez J.C."/>
            <person name="Van S.L."/>
            <person name="Yuan L."/>
            <person name="Wang Z."/>
            <person name="Xia Z."/>
            <person name="Xiao L."/>
            <person name="Anderson O.D."/>
            <person name="Ouyang S."/>
            <person name="Liang Y."/>
            <person name="Zimin A.V."/>
            <person name="Pertea G."/>
            <person name="Qi P."/>
            <person name="Bennetzen J.L."/>
            <person name="Dai X."/>
            <person name="Dawson M.W."/>
            <person name="Muller H.G."/>
            <person name="Kugler K."/>
            <person name="Rivarola-Duarte L."/>
            <person name="Spannagl M."/>
            <person name="Mayer K.F.X."/>
            <person name="Lu F.H."/>
            <person name="Bevan M.W."/>
            <person name="Leroy P."/>
            <person name="Li P."/>
            <person name="You F.M."/>
            <person name="Sun Q."/>
            <person name="Liu Z."/>
            <person name="Lyons E."/>
            <person name="Wicker T."/>
            <person name="Salzberg S.L."/>
            <person name="Devos K.M."/>
            <person name="Dvorak J."/>
        </authorList>
    </citation>
    <scope>NUCLEOTIDE SEQUENCE [LARGE SCALE GENOMIC DNA]</scope>
    <source>
        <strain evidence="4">cv. AL8/78</strain>
    </source>
</reference>
<reference evidence="5" key="1">
    <citation type="journal article" date="2014" name="Science">
        <title>Ancient hybridizations among the ancestral genomes of bread wheat.</title>
        <authorList>
            <consortium name="International Wheat Genome Sequencing Consortium,"/>
            <person name="Marcussen T."/>
            <person name="Sandve S.R."/>
            <person name="Heier L."/>
            <person name="Spannagl M."/>
            <person name="Pfeifer M."/>
            <person name="Jakobsen K.S."/>
            <person name="Wulff B.B."/>
            <person name="Steuernagel B."/>
            <person name="Mayer K.F."/>
            <person name="Olsen O.A."/>
        </authorList>
    </citation>
    <scope>NUCLEOTIDE SEQUENCE [LARGE SCALE GENOMIC DNA]</scope>
    <source>
        <strain evidence="5">cv. AL8/78</strain>
    </source>
</reference>
<reference evidence="4" key="4">
    <citation type="submission" date="2019-03" db="UniProtKB">
        <authorList>
            <consortium name="EnsemblPlants"/>
        </authorList>
    </citation>
    <scope>IDENTIFICATION</scope>
</reference>
<dbReference type="Gramene" id="AET5Gv21217700.4">
    <property type="protein sequence ID" value="AET5Gv21217700.4"/>
    <property type="gene ID" value="AET5Gv21217700"/>
</dbReference>
<evidence type="ECO:0000313" key="4">
    <source>
        <dbReference type="EnsemblPlants" id="AET5Gv21217700.4"/>
    </source>
</evidence>
<accession>A0A453MKB6</accession>
<protein>
    <recommendedName>
        <fullName evidence="3">HTH La-type RNA-binding domain-containing protein</fullName>
    </recommendedName>
</protein>
<dbReference type="AlphaFoldDB" id="A0A453MKB6"/>
<dbReference type="InterPro" id="IPR036388">
    <property type="entry name" value="WH-like_DNA-bd_sf"/>
</dbReference>
<dbReference type="SMART" id="SM00715">
    <property type="entry name" value="LA"/>
    <property type="match status" value="1"/>
</dbReference>
<dbReference type="InterPro" id="IPR036390">
    <property type="entry name" value="WH_DNA-bd_sf"/>
</dbReference>
<keyword evidence="5" id="KW-1185">Reference proteome</keyword>
<sequence>PVAEPDSEAKRQKLQNQFEFYFSKDNLCGDVYLRQHMDEEGFVSVPFMSTTFNKRSGKSLPIFLTPICSI</sequence>
<reference evidence="4" key="5">
    <citation type="journal article" date="2021" name="G3 (Bethesda)">
        <title>Aegilops tauschii genome assembly Aet v5.0 features greater sequence contiguity and improved annotation.</title>
        <authorList>
            <person name="Wang L."/>
            <person name="Zhu T."/>
            <person name="Rodriguez J.C."/>
            <person name="Deal K.R."/>
            <person name="Dubcovsky J."/>
            <person name="McGuire P.E."/>
            <person name="Lux T."/>
            <person name="Spannagl M."/>
            <person name="Mayer K.F.X."/>
            <person name="Baldrich P."/>
            <person name="Meyers B.C."/>
            <person name="Huo N."/>
            <person name="Gu Y.Q."/>
            <person name="Zhou H."/>
            <person name="Devos K.M."/>
            <person name="Bennetzen J.L."/>
            <person name="Unver T."/>
            <person name="Budak H."/>
            <person name="Gulick P.J."/>
            <person name="Galiba G."/>
            <person name="Kalapos B."/>
            <person name="Nelson D.R."/>
            <person name="Li P."/>
            <person name="You F.M."/>
            <person name="Luo M.C."/>
            <person name="Dvorak J."/>
        </authorList>
    </citation>
    <scope>NUCLEOTIDE SEQUENCE [LARGE SCALE GENOMIC DNA]</scope>
    <source>
        <strain evidence="4">cv. AL8/78</strain>
    </source>
</reference>
<evidence type="ECO:0000256" key="1">
    <source>
        <dbReference type="ARBA" id="ARBA00022884"/>
    </source>
</evidence>
<dbReference type="PANTHER" id="PTHR22792">
    <property type="entry name" value="LUPUS LA PROTEIN-RELATED"/>
    <property type="match status" value="1"/>
</dbReference>
<dbReference type="InterPro" id="IPR045180">
    <property type="entry name" value="La_dom_prot"/>
</dbReference>
<dbReference type="PANTHER" id="PTHR22792:SF108">
    <property type="entry name" value="LA DOMAIN CONTAINING PROTEIN, EXPRESSED"/>
    <property type="match status" value="1"/>
</dbReference>
<dbReference type="Gene3D" id="1.10.10.10">
    <property type="entry name" value="Winged helix-like DNA-binding domain superfamily/Winged helix DNA-binding domain"/>
    <property type="match status" value="1"/>
</dbReference>
<dbReference type="SUPFAM" id="SSF46785">
    <property type="entry name" value="Winged helix' DNA-binding domain"/>
    <property type="match status" value="1"/>
</dbReference>
<reference evidence="5" key="2">
    <citation type="journal article" date="2017" name="Nat. Plants">
        <title>The Aegilops tauschii genome reveals multiple impacts of transposons.</title>
        <authorList>
            <person name="Zhao G."/>
            <person name="Zou C."/>
            <person name="Li K."/>
            <person name="Wang K."/>
            <person name="Li T."/>
            <person name="Gao L."/>
            <person name="Zhang X."/>
            <person name="Wang H."/>
            <person name="Yang Z."/>
            <person name="Liu X."/>
            <person name="Jiang W."/>
            <person name="Mao L."/>
            <person name="Kong X."/>
            <person name="Jiao Y."/>
            <person name="Jia J."/>
        </authorList>
    </citation>
    <scope>NUCLEOTIDE SEQUENCE [LARGE SCALE GENOMIC DNA]</scope>
    <source>
        <strain evidence="5">cv. AL8/78</strain>
    </source>
</reference>
<evidence type="ECO:0000259" key="3">
    <source>
        <dbReference type="PROSITE" id="PS50961"/>
    </source>
</evidence>
<dbReference type="GO" id="GO:0003723">
    <property type="term" value="F:RNA binding"/>
    <property type="evidence" value="ECO:0007669"/>
    <property type="project" value="UniProtKB-UniRule"/>
</dbReference>
<dbReference type="EnsemblPlants" id="AET5Gv21217700.4">
    <property type="protein sequence ID" value="AET5Gv21217700.4"/>
    <property type="gene ID" value="AET5Gv21217700"/>
</dbReference>
<proteinExistence type="predicted"/>
<organism evidence="4 5">
    <name type="scientific">Aegilops tauschii subsp. strangulata</name>
    <name type="common">Goatgrass</name>
    <dbReference type="NCBI Taxonomy" id="200361"/>
    <lineage>
        <taxon>Eukaryota</taxon>
        <taxon>Viridiplantae</taxon>
        <taxon>Streptophyta</taxon>
        <taxon>Embryophyta</taxon>
        <taxon>Tracheophyta</taxon>
        <taxon>Spermatophyta</taxon>
        <taxon>Magnoliopsida</taxon>
        <taxon>Liliopsida</taxon>
        <taxon>Poales</taxon>
        <taxon>Poaceae</taxon>
        <taxon>BOP clade</taxon>
        <taxon>Pooideae</taxon>
        <taxon>Triticodae</taxon>
        <taxon>Triticeae</taxon>
        <taxon>Triticinae</taxon>
        <taxon>Aegilops</taxon>
    </lineage>
</organism>
<dbReference type="PROSITE" id="PS50961">
    <property type="entry name" value="HTH_LA"/>
    <property type="match status" value="1"/>
</dbReference>
<evidence type="ECO:0000313" key="5">
    <source>
        <dbReference type="Proteomes" id="UP000015105"/>
    </source>
</evidence>
<feature type="domain" description="HTH La-type RNA-binding" evidence="3">
    <location>
        <begin position="4"/>
        <end position="70"/>
    </location>
</feature>
<dbReference type="Proteomes" id="UP000015105">
    <property type="component" value="Chromosome 5D"/>
</dbReference>
<dbReference type="InterPro" id="IPR006630">
    <property type="entry name" value="La_HTH"/>
</dbReference>
<dbReference type="Pfam" id="PF05383">
    <property type="entry name" value="La"/>
    <property type="match status" value="1"/>
</dbReference>